<dbReference type="EMBL" id="KI894011">
    <property type="protein sequence ID" value="OCF49739.1"/>
    <property type="molecule type" value="Genomic_DNA"/>
</dbReference>
<evidence type="ECO:0000313" key="3">
    <source>
        <dbReference type="EMBL" id="WWC70212.1"/>
    </source>
</evidence>
<feature type="compositionally biased region" description="Low complexity" evidence="1">
    <location>
        <begin position="94"/>
        <end position="110"/>
    </location>
</feature>
<dbReference type="InterPro" id="IPR013083">
    <property type="entry name" value="Znf_RING/FYVE/PHD"/>
</dbReference>
<name>A0A1B9I2I1_9TREE</name>
<gene>
    <name evidence="2" type="ORF">I206_04263</name>
    <name evidence="3" type="ORF">I206_104162</name>
</gene>
<evidence type="ECO:0000313" key="4">
    <source>
        <dbReference type="Proteomes" id="UP000094020"/>
    </source>
</evidence>
<feature type="region of interest" description="Disordered" evidence="1">
    <location>
        <begin position="196"/>
        <end position="246"/>
    </location>
</feature>
<reference evidence="2" key="1">
    <citation type="submission" date="2013-07" db="EMBL/GenBank/DDBJ databases">
        <title>The Genome Sequence of Cryptococcus pinus CBS10737.</title>
        <authorList>
            <consortium name="The Broad Institute Genome Sequencing Platform"/>
            <person name="Cuomo C."/>
            <person name="Litvintseva A."/>
            <person name="Chen Y."/>
            <person name="Heitman J."/>
            <person name="Sun S."/>
            <person name="Springer D."/>
            <person name="Dromer F."/>
            <person name="Young S.K."/>
            <person name="Zeng Q."/>
            <person name="Gargeya S."/>
            <person name="Fitzgerald M."/>
            <person name="Abouelleil A."/>
            <person name="Alvarado L."/>
            <person name="Berlin A.M."/>
            <person name="Chapman S.B."/>
            <person name="Dewar J."/>
            <person name="Goldberg J."/>
            <person name="Griggs A."/>
            <person name="Gujja S."/>
            <person name="Hansen M."/>
            <person name="Howarth C."/>
            <person name="Imamovic A."/>
            <person name="Larimer J."/>
            <person name="McCowan C."/>
            <person name="Murphy C."/>
            <person name="Pearson M."/>
            <person name="Priest M."/>
            <person name="Roberts A."/>
            <person name="Saif S."/>
            <person name="Shea T."/>
            <person name="Sykes S."/>
            <person name="Wortman J."/>
            <person name="Nusbaum C."/>
            <person name="Birren B."/>
        </authorList>
    </citation>
    <scope>NUCLEOTIDE SEQUENCE [LARGE SCALE GENOMIC DNA]</scope>
    <source>
        <strain evidence="2">CBS 10737</strain>
    </source>
</reference>
<dbReference type="EMBL" id="CP144523">
    <property type="protein sequence ID" value="WWC70212.1"/>
    <property type="molecule type" value="Genomic_DNA"/>
</dbReference>
<keyword evidence="4" id="KW-1185">Reference proteome</keyword>
<dbReference type="Gene3D" id="3.30.40.10">
    <property type="entry name" value="Zinc/RING finger domain, C3HC4 (zinc finger)"/>
    <property type="match status" value="1"/>
</dbReference>
<evidence type="ECO:0000256" key="1">
    <source>
        <dbReference type="SAM" id="MobiDB-lite"/>
    </source>
</evidence>
<evidence type="ECO:0000313" key="2">
    <source>
        <dbReference type="EMBL" id="OCF49739.1"/>
    </source>
</evidence>
<protein>
    <recommendedName>
        <fullName evidence="5">RING-type domain-containing protein</fullName>
    </recommendedName>
</protein>
<proteinExistence type="predicted"/>
<dbReference type="Proteomes" id="UP000094020">
    <property type="component" value="Chromosome 5"/>
</dbReference>
<dbReference type="KEGG" id="kpin:30172632"/>
<dbReference type="RefSeq" id="XP_019010958.1">
    <property type="nucleotide sequence ID" value="XM_019156000.1"/>
</dbReference>
<dbReference type="InterPro" id="IPR012677">
    <property type="entry name" value="Nucleotide-bd_a/b_plait_sf"/>
</dbReference>
<organism evidence="2">
    <name type="scientific">Kwoniella pini CBS 10737</name>
    <dbReference type="NCBI Taxonomy" id="1296096"/>
    <lineage>
        <taxon>Eukaryota</taxon>
        <taxon>Fungi</taxon>
        <taxon>Dikarya</taxon>
        <taxon>Basidiomycota</taxon>
        <taxon>Agaricomycotina</taxon>
        <taxon>Tremellomycetes</taxon>
        <taxon>Tremellales</taxon>
        <taxon>Cryptococcaceae</taxon>
        <taxon>Kwoniella</taxon>
    </lineage>
</organism>
<evidence type="ECO:0008006" key="5">
    <source>
        <dbReference type="Google" id="ProtNLM"/>
    </source>
</evidence>
<accession>A0A1B9I2I1</accession>
<dbReference type="Gene3D" id="3.30.70.330">
    <property type="match status" value="1"/>
</dbReference>
<sequence length="538" mass="58915">MNAPPSSPTPIKCRGQTIVFRPPYGIDVNQLLLKYPYEPPSSSLVTSFETQEQHGLPILDSAKRTEVRAKRKRVPTWIIKTGDDHPYQRLEVFSSSASSNAATNSTSPNSKRSSERGVTPSPINTEPIDWIDFADPEAAYAEYGSMGNHPSFSEESWSSDDDISTIIITPKTSQAAPRMVLTPQQLASLFHQPIQLATPPPTPPQARVRRVSRSPCLPTIPASAPNSPTRDNPPMPASPSSRSAPGRIFDLSCSRQNWSPEIDTTVSFPEPEEVTIGSGSQDRAEKGLQCSACGKCVELKKANKMIPCGHVTCSVCFSSTLSAVSPARTHSQCVACAGGLITFERIKRMPYQDGRSPASEEVVPVVMRIDNIAWDMTPDIVENFLPPNTLSTEVHQAIHIPLDRFDGRTKDYLYIETASLEAAKKILQSRQNSYMPGGPGTGGKKRPVPITIVSEAELISELRPQSTQELHCLLNLCHLALGPPIAAARFVKSRHGPFYALMSILSKLSGQNSPAYWDLFHIASGQTNFHLQRRPLTD</sequence>
<reference evidence="2" key="3">
    <citation type="submission" date="2016-07" db="EMBL/GenBank/DDBJ databases">
        <title>Evolution of pathogenesis and genome organization in the Tremellales.</title>
        <authorList>
            <person name="Cuomo C."/>
            <person name="Litvintseva A."/>
            <person name="Heitman J."/>
            <person name="Chen Y."/>
            <person name="Sun S."/>
            <person name="Springer D."/>
            <person name="Dromer F."/>
            <person name="Young S."/>
            <person name="Zeng Q."/>
            <person name="Chapman S."/>
            <person name="Gujja S."/>
            <person name="Saif S."/>
            <person name="Birren B."/>
        </authorList>
    </citation>
    <scope>NUCLEOTIDE SEQUENCE</scope>
    <source>
        <strain evidence="2">CBS 10737</strain>
    </source>
</reference>
<feature type="region of interest" description="Disordered" evidence="1">
    <location>
        <begin position="94"/>
        <end position="128"/>
    </location>
</feature>
<dbReference type="AlphaFoldDB" id="A0A1B9I2I1"/>
<reference evidence="3" key="4">
    <citation type="submission" date="2024-02" db="EMBL/GenBank/DDBJ databases">
        <title>Comparative genomics of Cryptococcus and Kwoniella reveals pathogenesis evolution and contrasting modes of karyotype evolution via chromosome fusion or intercentromeric recombination.</title>
        <authorList>
            <person name="Coelho M.A."/>
            <person name="David-Palma M."/>
            <person name="Shea T."/>
            <person name="Bowers K."/>
            <person name="McGinley-Smith S."/>
            <person name="Mohammad A.W."/>
            <person name="Gnirke A."/>
            <person name="Yurkov A.M."/>
            <person name="Nowrousian M."/>
            <person name="Sun S."/>
            <person name="Cuomo C.A."/>
            <person name="Heitman J."/>
        </authorList>
    </citation>
    <scope>NUCLEOTIDE SEQUENCE</scope>
    <source>
        <strain evidence="3">CBS 10737</strain>
    </source>
</reference>
<dbReference type="STRING" id="1296096.A0A1B9I2I1"/>
<dbReference type="GeneID" id="30172632"/>
<reference evidence="3" key="2">
    <citation type="submission" date="2013-07" db="EMBL/GenBank/DDBJ databases">
        <authorList>
            <consortium name="The Broad Institute Genome Sequencing Platform"/>
            <person name="Cuomo C."/>
            <person name="Litvintseva A."/>
            <person name="Chen Y."/>
            <person name="Heitman J."/>
            <person name="Sun S."/>
            <person name="Springer D."/>
            <person name="Dromer F."/>
            <person name="Young S.K."/>
            <person name="Zeng Q."/>
            <person name="Gargeya S."/>
            <person name="Fitzgerald M."/>
            <person name="Abouelleil A."/>
            <person name="Alvarado L."/>
            <person name="Berlin A.M."/>
            <person name="Chapman S.B."/>
            <person name="Dewar J."/>
            <person name="Goldberg J."/>
            <person name="Griggs A."/>
            <person name="Gujja S."/>
            <person name="Hansen M."/>
            <person name="Howarth C."/>
            <person name="Imamovic A."/>
            <person name="Larimer J."/>
            <person name="McCowan C."/>
            <person name="Murphy C."/>
            <person name="Pearson M."/>
            <person name="Priest M."/>
            <person name="Roberts A."/>
            <person name="Saif S."/>
            <person name="Shea T."/>
            <person name="Sykes S."/>
            <person name="Wortman J."/>
            <person name="Nusbaum C."/>
            <person name="Birren B."/>
        </authorList>
    </citation>
    <scope>NUCLEOTIDE SEQUENCE</scope>
    <source>
        <strain evidence="3">CBS 10737</strain>
    </source>
</reference>
<dbReference type="OrthoDB" id="336240at2759"/>
<dbReference type="CDD" id="cd16449">
    <property type="entry name" value="RING-HC"/>
    <property type="match status" value="1"/>
</dbReference>